<comment type="pathway">
    <text evidence="2">Glycolipid biosynthesis; glycosylphosphatidylinositol-anchor biosynthesis.</text>
</comment>
<keyword evidence="9" id="KW-0812">Transmembrane</keyword>
<dbReference type="InterPro" id="IPR013234">
    <property type="entry name" value="PIGA_GPI_anchor_biosynthesis"/>
</dbReference>
<dbReference type="AlphaFoldDB" id="A0A077W6M9"/>
<dbReference type="Gene3D" id="3.40.50.2000">
    <property type="entry name" value="Glycogen Phosphorylase B"/>
    <property type="match status" value="2"/>
</dbReference>
<evidence type="ECO:0000256" key="6">
    <source>
        <dbReference type="ARBA" id="ARBA00022679"/>
    </source>
</evidence>
<dbReference type="GO" id="GO:0017176">
    <property type="term" value="F:phosphatidylinositol N-acetylglucosaminyltransferase activity"/>
    <property type="evidence" value="ECO:0007669"/>
    <property type="project" value="UniProtKB-EC"/>
</dbReference>
<organism evidence="12">
    <name type="scientific">Lichtheimia ramosa</name>
    <dbReference type="NCBI Taxonomy" id="688394"/>
    <lineage>
        <taxon>Eukaryota</taxon>
        <taxon>Fungi</taxon>
        <taxon>Fungi incertae sedis</taxon>
        <taxon>Mucoromycota</taxon>
        <taxon>Mucoromycotina</taxon>
        <taxon>Mucoromycetes</taxon>
        <taxon>Mucorales</taxon>
        <taxon>Lichtheimiaceae</taxon>
        <taxon>Lichtheimia</taxon>
    </lineage>
</organism>
<evidence type="ECO:0000256" key="1">
    <source>
        <dbReference type="ARBA" id="ARBA00003265"/>
    </source>
</evidence>
<proteinExistence type="predicted"/>
<evidence type="ECO:0000259" key="10">
    <source>
        <dbReference type="Pfam" id="PF00534"/>
    </source>
</evidence>
<comment type="function">
    <text evidence="1">Catalytic subunit in the complex catalyzing the transfer of N-acetylglucosamine from UDP-N-acetylglucosamine to phosphatidylinositol, the first step of GPI biosynthesis.</text>
</comment>
<feature type="transmembrane region" description="Helical" evidence="9">
    <location>
        <begin position="384"/>
        <end position="403"/>
    </location>
</feature>
<dbReference type="SUPFAM" id="SSF53756">
    <property type="entry name" value="UDP-Glycosyltransferase/glycogen phosphorylase"/>
    <property type="match status" value="1"/>
</dbReference>
<dbReference type="InterPro" id="IPR039507">
    <property type="entry name" value="PIG-A/GPI3"/>
</dbReference>
<dbReference type="GO" id="GO:0006506">
    <property type="term" value="P:GPI anchor biosynthetic process"/>
    <property type="evidence" value="ECO:0007669"/>
    <property type="project" value="UniProtKB-UniPathway"/>
</dbReference>
<keyword evidence="9" id="KW-1133">Transmembrane helix</keyword>
<dbReference type="GO" id="GO:0000506">
    <property type="term" value="C:glycosylphosphatidylinositol-N-acetylglucosaminyltransferase (GPI-GnT) complex"/>
    <property type="evidence" value="ECO:0007669"/>
    <property type="project" value="InterPro"/>
</dbReference>
<feature type="domain" description="Glycosyl transferase family 1" evidence="10">
    <location>
        <begin position="185"/>
        <end position="327"/>
    </location>
</feature>
<dbReference type="OrthoDB" id="734129at2759"/>
<dbReference type="CDD" id="cd03796">
    <property type="entry name" value="GT4_PIG-A-like"/>
    <property type="match status" value="1"/>
</dbReference>
<evidence type="ECO:0000256" key="5">
    <source>
        <dbReference type="ARBA" id="ARBA00022676"/>
    </source>
</evidence>
<keyword evidence="5" id="KW-0328">Glycosyltransferase</keyword>
<dbReference type="InterPro" id="IPR001296">
    <property type="entry name" value="Glyco_trans_1"/>
</dbReference>
<protein>
    <recommendedName>
        <fullName evidence="8">Phosphatidylinositol N-acetylglucosaminyltransferase GPI3 subunit</fullName>
        <ecNumber evidence="3">2.4.1.198</ecNumber>
    </recommendedName>
    <alternativeName>
        <fullName evidence="7">GlcNAc-PI synthesis protein</fullName>
    </alternativeName>
</protein>
<name>A0A077W6M9_9FUNG</name>
<evidence type="ECO:0000256" key="2">
    <source>
        <dbReference type="ARBA" id="ARBA00004687"/>
    </source>
</evidence>
<evidence type="ECO:0000256" key="8">
    <source>
        <dbReference type="ARBA" id="ARBA00068617"/>
    </source>
</evidence>
<evidence type="ECO:0000313" key="12">
    <source>
        <dbReference type="EMBL" id="CDS02746.1"/>
    </source>
</evidence>
<dbReference type="EC" id="2.4.1.198" evidence="3"/>
<feature type="transmembrane region" description="Helical" evidence="9">
    <location>
        <begin position="54"/>
        <end position="77"/>
    </location>
</feature>
<accession>A0A077W6M9</accession>
<feature type="domain" description="PIGA GPI anchor biosynthesis" evidence="11">
    <location>
        <begin position="36"/>
        <end position="125"/>
    </location>
</feature>
<evidence type="ECO:0000256" key="7">
    <source>
        <dbReference type="ARBA" id="ARBA00032160"/>
    </source>
</evidence>
<dbReference type="EMBL" id="LK023313">
    <property type="protein sequence ID" value="CDS02746.1"/>
    <property type="molecule type" value="Genomic_DNA"/>
</dbReference>
<sequence length="444" mass="50545">MVSDFFYPNMGGVESHLYHLSEQLIRRGHKVVIVTHAYGNRTGVRYLTNGLKVYYVPTMVIYAEATLPTIYGCFPLLRNIWIREKIDIIHGHGAFSALCHEAILHGKTMGYKVCFTDHSLFGFADASSILTNKLLKFTLSDVDHVICVSHTSKENTVLRAALSPRNVSVIPNAVVASQFMPDPSASDPNWITIVVISRLVYRKGMDLLVAIIPRICAMHKNVRFIIGGDGPKRIDLEQMREKHLLHDRVELLGPIKHHEVRNVLIQGNIFLNTSLTEAFCIAIVEAACAGLFVVSTKVGGVPEVLPSHMINYAMPEEDVLAISKAIHMIRYEEVDPSRYNDELKDMYSWSNVAERTERVYDMISQTQDAPLIERLRRYYGCGIYAGKIFCMVVALDYLFWMFLEFMLPNHSIERAETFPYKRYRDALHNQNTLSPLHKHMRASD</sequence>
<dbReference type="Pfam" id="PF08288">
    <property type="entry name" value="PIGA"/>
    <property type="match status" value="1"/>
</dbReference>
<evidence type="ECO:0000256" key="4">
    <source>
        <dbReference type="ARBA" id="ARBA00022502"/>
    </source>
</evidence>
<dbReference type="Pfam" id="PF00534">
    <property type="entry name" value="Glycos_transf_1"/>
    <property type="match status" value="1"/>
</dbReference>
<keyword evidence="4" id="KW-0337">GPI-anchor biosynthesis</keyword>
<dbReference type="PANTHER" id="PTHR45871">
    <property type="entry name" value="N-ACETYLGLUCOSAMINYL-PHOSPHATIDYLINOSITOL BIOSYNTHETIC PROTEIN"/>
    <property type="match status" value="1"/>
</dbReference>
<gene>
    <name evidence="12" type="ORF">LRAMOSA00150</name>
</gene>
<dbReference type="FunFam" id="3.40.50.2000:FF:000026">
    <property type="entry name" value="Phosphatidylinositol N-acetylglucosaminyltransferase subunit A"/>
    <property type="match status" value="1"/>
</dbReference>
<evidence type="ECO:0000256" key="3">
    <source>
        <dbReference type="ARBA" id="ARBA00012420"/>
    </source>
</evidence>
<evidence type="ECO:0000256" key="9">
    <source>
        <dbReference type="SAM" id="Phobius"/>
    </source>
</evidence>
<keyword evidence="6" id="KW-0808">Transferase</keyword>
<reference evidence="12" key="1">
    <citation type="journal article" date="2014" name="Genome Announc.">
        <title>De novo whole-genome sequence and genome annotation of Lichtheimia ramosa.</title>
        <authorList>
            <person name="Linde J."/>
            <person name="Schwartze V."/>
            <person name="Binder U."/>
            <person name="Lass-Florl C."/>
            <person name="Voigt K."/>
            <person name="Horn F."/>
        </authorList>
    </citation>
    <scope>NUCLEOTIDE SEQUENCE</scope>
    <source>
        <strain evidence="12">JMRC FSU:6197</strain>
    </source>
</reference>
<evidence type="ECO:0000259" key="11">
    <source>
        <dbReference type="Pfam" id="PF08288"/>
    </source>
</evidence>
<keyword evidence="9" id="KW-0472">Membrane</keyword>
<dbReference type="PANTHER" id="PTHR45871:SF1">
    <property type="entry name" value="PHOSPHATIDYLINOSITOL N-ACETYLGLUCOSAMINYLTRANSFERASE SUBUNIT A"/>
    <property type="match status" value="1"/>
</dbReference>
<dbReference type="UniPathway" id="UPA00196"/>